<evidence type="ECO:0000256" key="1">
    <source>
        <dbReference type="SAM" id="MobiDB-lite"/>
    </source>
</evidence>
<evidence type="ECO:0000313" key="2">
    <source>
        <dbReference type="EMBL" id="OXA50059.1"/>
    </source>
</evidence>
<dbReference type="EMBL" id="LNIX01000009">
    <property type="protein sequence ID" value="OXA50059.1"/>
    <property type="molecule type" value="Genomic_DNA"/>
</dbReference>
<feature type="compositionally biased region" description="Pro residues" evidence="1">
    <location>
        <begin position="218"/>
        <end position="227"/>
    </location>
</feature>
<feature type="compositionally biased region" description="Gly residues" evidence="1">
    <location>
        <begin position="153"/>
        <end position="173"/>
    </location>
</feature>
<proteinExistence type="predicted"/>
<feature type="region of interest" description="Disordered" evidence="1">
    <location>
        <begin position="289"/>
        <end position="321"/>
    </location>
</feature>
<feature type="compositionally biased region" description="Basic and acidic residues" evidence="1">
    <location>
        <begin position="182"/>
        <end position="192"/>
    </location>
</feature>
<feature type="compositionally biased region" description="Gly residues" evidence="1">
    <location>
        <begin position="193"/>
        <end position="211"/>
    </location>
</feature>
<feature type="region of interest" description="Disordered" evidence="1">
    <location>
        <begin position="153"/>
        <end position="233"/>
    </location>
</feature>
<dbReference type="AlphaFoldDB" id="A0A226DXV3"/>
<keyword evidence="3" id="KW-1185">Reference proteome</keyword>
<dbReference type="Proteomes" id="UP000198287">
    <property type="component" value="Unassembled WGS sequence"/>
</dbReference>
<protein>
    <submittedName>
        <fullName evidence="2">Uncharacterized protein</fullName>
    </submittedName>
</protein>
<name>A0A226DXV3_FOLCA</name>
<dbReference type="OrthoDB" id="10678501at2759"/>
<accession>A0A226DXV3</accession>
<comment type="caution">
    <text evidence="2">The sequence shown here is derived from an EMBL/GenBank/DDBJ whole genome shotgun (WGS) entry which is preliminary data.</text>
</comment>
<sequence length="478" mass="53663">MKVSGISSLKVKIVIIMSLGNLSTKMHLKYSHTIFVVSLVLVLLTQQSQQSQIYHNRSQSSTQLDFGQRFFDALNSLRLKRQLFREDIPHHRPLTGNTYSQIHGFPHPGRWADGTKSKDVPNGNLPPAHSQYFDMLDGGRLGRYHTGFAVGGANSGGSSASGGDFGGGGGGGVKDVSFGNELVHHHHDDEHNNGGGTGGGGNDFGFTGFGGDHQDQYNPPPSKPPPSYEFQSGEKGLQNLNHHYGAPPQVNVQIHGNYPDNNKHRPAEEPKTFIHYHPVQYSQVLNIPETTFEPSPPPPTKHHGATSNSYGPPNHQPHPPLGIVEEGGFVPSTGISYDNVPKKPDNHHNHHQVHQIHHHHHHENPEPINPYRFDPYKIFSHHQHHPKPEEHSAPVAIPILAQFHTSKPIKFTKLKEPIHIIYRHPPPSGPPNHNEHHHHYGEPPRRPPHNFFHNFMRRPKMPLYPPQNHPDWFYNQRL</sequence>
<gene>
    <name evidence="2" type="ORF">Fcan01_14700</name>
</gene>
<evidence type="ECO:0000313" key="3">
    <source>
        <dbReference type="Proteomes" id="UP000198287"/>
    </source>
</evidence>
<organism evidence="2 3">
    <name type="scientific">Folsomia candida</name>
    <name type="common">Springtail</name>
    <dbReference type="NCBI Taxonomy" id="158441"/>
    <lineage>
        <taxon>Eukaryota</taxon>
        <taxon>Metazoa</taxon>
        <taxon>Ecdysozoa</taxon>
        <taxon>Arthropoda</taxon>
        <taxon>Hexapoda</taxon>
        <taxon>Collembola</taxon>
        <taxon>Entomobryomorpha</taxon>
        <taxon>Isotomoidea</taxon>
        <taxon>Isotomidae</taxon>
        <taxon>Proisotominae</taxon>
        <taxon>Folsomia</taxon>
    </lineage>
</organism>
<feature type="region of interest" description="Disordered" evidence="1">
    <location>
        <begin position="426"/>
        <end position="446"/>
    </location>
</feature>
<reference evidence="2 3" key="1">
    <citation type="submission" date="2015-12" db="EMBL/GenBank/DDBJ databases">
        <title>The genome of Folsomia candida.</title>
        <authorList>
            <person name="Faddeeva A."/>
            <person name="Derks M.F."/>
            <person name="Anvar Y."/>
            <person name="Smit S."/>
            <person name="Van Straalen N."/>
            <person name="Roelofs D."/>
        </authorList>
    </citation>
    <scope>NUCLEOTIDE SEQUENCE [LARGE SCALE GENOMIC DNA]</scope>
    <source>
        <strain evidence="2 3">VU population</strain>
        <tissue evidence="2">Whole body</tissue>
    </source>
</reference>